<dbReference type="GeneID" id="79305015"/>
<protein>
    <submittedName>
        <fullName evidence="2">DUF6516 family protein</fullName>
    </submittedName>
</protein>
<organism evidence="2 3">
    <name type="scientific">Halorussus caseinilyticus</name>
    <dbReference type="NCBI Taxonomy" id="3034025"/>
    <lineage>
        <taxon>Archaea</taxon>
        <taxon>Methanobacteriati</taxon>
        <taxon>Methanobacteriota</taxon>
        <taxon>Stenosarchaea group</taxon>
        <taxon>Halobacteria</taxon>
        <taxon>Halobacteriales</taxon>
        <taxon>Haladaptataceae</taxon>
        <taxon>Halorussus</taxon>
    </lineage>
</organism>
<sequence length="114" mass="13260">MVVTDDDFDGYERTKVYDDGTLVRISVRRTEDGSYPSGWRYTLHYGALTPDSKTLEDGTIRRYDNAHEDTKGHERHVAPDPEPEHVDFPGMAELYERFWDEIPITRFGPSDHNK</sequence>
<dbReference type="AlphaFoldDB" id="A0ABD5WQN1"/>
<comment type="caution">
    <text evidence="2">The sequence shown here is derived from an EMBL/GenBank/DDBJ whole genome shotgun (WGS) entry which is preliminary data.</text>
</comment>
<evidence type="ECO:0000313" key="3">
    <source>
        <dbReference type="Proteomes" id="UP001596407"/>
    </source>
</evidence>
<dbReference type="Proteomes" id="UP001596407">
    <property type="component" value="Unassembled WGS sequence"/>
</dbReference>
<accession>A0ABD5WQN1</accession>
<keyword evidence="3" id="KW-1185">Reference proteome</keyword>
<evidence type="ECO:0000256" key="1">
    <source>
        <dbReference type="SAM" id="MobiDB-lite"/>
    </source>
</evidence>
<evidence type="ECO:0000313" key="2">
    <source>
        <dbReference type="EMBL" id="MFC7081670.1"/>
    </source>
</evidence>
<dbReference type="InterPro" id="IPR045397">
    <property type="entry name" value="TumE-like"/>
</dbReference>
<dbReference type="RefSeq" id="WP_276280383.1">
    <property type="nucleotide sequence ID" value="NZ_CP119809.1"/>
</dbReference>
<proteinExistence type="predicted"/>
<name>A0ABD5WQN1_9EURY</name>
<feature type="region of interest" description="Disordered" evidence="1">
    <location>
        <begin position="67"/>
        <end position="86"/>
    </location>
</feature>
<dbReference type="Pfam" id="PF20126">
    <property type="entry name" value="TumE"/>
    <property type="match status" value="1"/>
</dbReference>
<reference evidence="2 3" key="1">
    <citation type="journal article" date="2019" name="Int. J. Syst. Evol. Microbiol.">
        <title>The Global Catalogue of Microorganisms (GCM) 10K type strain sequencing project: providing services to taxonomists for standard genome sequencing and annotation.</title>
        <authorList>
            <consortium name="The Broad Institute Genomics Platform"/>
            <consortium name="The Broad Institute Genome Sequencing Center for Infectious Disease"/>
            <person name="Wu L."/>
            <person name="Ma J."/>
        </authorList>
    </citation>
    <scope>NUCLEOTIDE SEQUENCE [LARGE SCALE GENOMIC DNA]</scope>
    <source>
        <strain evidence="2 3">DT72</strain>
    </source>
</reference>
<gene>
    <name evidence="2" type="ORF">ACFQJ6_17760</name>
</gene>
<dbReference type="EMBL" id="JBHSZH010000005">
    <property type="protein sequence ID" value="MFC7081670.1"/>
    <property type="molecule type" value="Genomic_DNA"/>
</dbReference>